<dbReference type="RefSeq" id="XP_009539176.1">
    <property type="nucleotide sequence ID" value="XM_009540881.1"/>
</dbReference>
<proteinExistence type="predicted"/>
<reference evidence="2 3" key="1">
    <citation type="journal article" date="2006" name="Science">
        <title>Phytophthora genome sequences uncover evolutionary origins and mechanisms of pathogenesis.</title>
        <authorList>
            <person name="Tyler B.M."/>
            <person name="Tripathy S."/>
            <person name="Zhang X."/>
            <person name="Dehal P."/>
            <person name="Jiang R.H."/>
            <person name="Aerts A."/>
            <person name="Arredondo F.D."/>
            <person name="Baxter L."/>
            <person name="Bensasson D."/>
            <person name="Beynon J.L."/>
            <person name="Chapman J."/>
            <person name="Damasceno C.M."/>
            <person name="Dorrance A.E."/>
            <person name="Dou D."/>
            <person name="Dickerman A.W."/>
            <person name="Dubchak I.L."/>
            <person name="Garbelotto M."/>
            <person name="Gijzen M."/>
            <person name="Gordon S.G."/>
            <person name="Govers F."/>
            <person name="Grunwald N.J."/>
            <person name="Huang W."/>
            <person name="Ivors K.L."/>
            <person name="Jones R.W."/>
            <person name="Kamoun S."/>
            <person name="Krampis K."/>
            <person name="Lamour K.H."/>
            <person name="Lee M.K."/>
            <person name="McDonald W.H."/>
            <person name="Medina M."/>
            <person name="Meijer H.J."/>
            <person name="Nordberg E.K."/>
            <person name="Maclean D.J."/>
            <person name="Ospina-Giraldo M.D."/>
            <person name="Morris P.F."/>
            <person name="Phuntumart V."/>
            <person name="Putnam N.H."/>
            <person name="Rash S."/>
            <person name="Rose J.K."/>
            <person name="Sakihama Y."/>
            <person name="Salamov A.A."/>
            <person name="Savidor A."/>
            <person name="Scheuring C.F."/>
            <person name="Smith B.M."/>
            <person name="Sobral B.W."/>
            <person name="Terry A."/>
            <person name="Torto-Alalibo T.A."/>
            <person name="Win J."/>
            <person name="Xu Z."/>
            <person name="Zhang H."/>
            <person name="Grigoriev I.V."/>
            <person name="Rokhsar D.S."/>
            <person name="Boore J.L."/>
        </authorList>
    </citation>
    <scope>NUCLEOTIDE SEQUENCE [LARGE SCALE GENOMIC DNA]</scope>
    <source>
        <strain evidence="2 3">P6497</strain>
    </source>
</reference>
<feature type="signal peptide" evidence="1">
    <location>
        <begin position="1"/>
        <end position="16"/>
    </location>
</feature>
<name>G5AFZ0_PHYSP</name>
<dbReference type="SMR" id="G5AFZ0"/>
<sequence length="548" mass="63611">MGFSLTIVSLLHSAIAGLPHVNQLITTFLRPGRFLSISDACRFNSIELLDWIWDFSCTSVHARTREWSTHNYLRTDVYYHCYQFGKALLYATKEGNLELVKWLFTHFSGCIAPADVVEVAARNGFHDILKCLLDHDAGRFGPHLKYRDDENSKIDCDVSVGNAVTWSTCCVVNAIKYKHFELAQWLINSTPRPFDEEEVASFINAALWHENTELAELLVPGGRSLLEYARKNPNLRTIEWMLACKYLRREEDIDPWHILFLARQDRLDLMQQVWELYTADRKRIDMNLWVGHWHAAMLAAACRGNLLMVKWLAEQTVGREICASKMKYSLLDMVCEAAERGQFPVAEYIRRQGELKPSDPWKHWNQILLAIRKGRVDLVKWRLELTTHIWGLSPIDTIEEAAAWGQLEMLEYFHGLNMSKKFISLPQPQTRQVKRRGVFTHEAIVNAFRREKVGVVSWLLHNFPDLAPIKVDFWYKGCSFEMLLLLREHCPFVFTKDFIMKNVESRLGNDKTTHEMDVIGWLLSQFPGETNFALLWEGPDDLLSHLLE</sequence>
<evidence type="ECO:0000256" key="1">
    <source>
        <dbReference type="SAM" id="SignalP"/>
    </source>
</evidence>
<protein>
    <submittedName>
        <fullName evidence="2">Uncharacterized protein</fullName>
    </submittedName>
</protein>
<feature type="chain" id="PRO_5003473487" evidence="1">
    <location>
        <begin position="17"/>
        <end position="548"/>
    </location>
</feature>
<dbReference type="AlphaFoldDB" id="G5AFZ0"/>
<dbReference type="PANTHER" id="PTHR46586:SF3">
    <property type="entry name" value="ANKYRIN REPEAT-CONTAINING PROTEIN"/>
    <property type="match status" value="1"/>
</dbReference>
<dbReference type="InterPro" id="IPR036770">
    <property type="entry name" value="Ankyrin_rpt-contain_sf"/>
</dbReference>
<dbReference type="SUPFAM" id="SSF48403">
    <property type="entry name" value="Ankyrin repeat"/>
    <property type="match status" value="1"/>
</dbReference>
<dbReference type="KEGG" id="psoj:PHYSODRAFT_307762"/>
<dbReference type="Proteomes" id="UP000002640">
    <property type="component" value="Unassembled WGS sequence"/>
</dbReference>
<keyword evidence="1" id="KW-0732">Signal</keyword>
<dbReference type="PANTHER" id="PTHR46586">
    <property type="entry name" value="ANKYRIN REPEAT-CONTAINING PROTEIN"/>
    <property type="match status" value="1"/>
</dbReference>
<evidence type="ECO:0000313" key="3">
    <source>
        <dbReference type="Proteomes" id="UP000002640"/>
    </source>
</evidence>
<accession>G5AFZ0</accession>
<evidence type="ECO:0000313" key="2">
    <source>
        <dbReference type="EMBL" id="EGZ05645.1"/>
    </source>
</evidence>
<dbReference type="Gene3D" id="1.25.40.20">
    <property type="entry name" value="Ankyrin repeat-containing domain"/>
    <property type="match status" value="1"/>
</dbReference>
<dbReference type="InParanoid" id="G5AFZ0"/>
<dbReference type="InterPro" id="IPR052050">
    <property type="entry name" value="SecEffector_AnkRepeat"/>
</dbReference>
<dbReference type="EMBL" id="JH159166">
    <property type="protein sequence ID" value="EGZ05645.1"/>
    <property type="molecule type" value="Genomic_DNA"/>
</dbReference>
<organism evidence="2 3">
    <name type="scientific">Phytophthora sojae (strain P6497)</name>
    <name type="common">Soybean stem and root rot agent</name>
    <name type="synonym">Phytophthora megasperma f. sp. glycines</name>
    <dbReference type="NCBI Taxonomy" id="1094619"/>
    <lineage>
        <taxon>Eukaryota</taxon>
        <taxon>Sar</taxon>
        <taxon>Stramenopiles</taxon>
        <taxon>Oomycota</taxon>
        <taxon>Peronosporomycetes</taxon>
        <taxon>Peronosporales</taxon>
        <taxon>Peronosporaceae</taxon>
        <taxon>Phytophthora</taxon>
    </lineage>
</organism>
<keyword evidence="3" id="KW-1185">Reference proteome</keyword>
<dbReference type="GeneID" id="20642935"/>
<gene>
    <name evidence="2" type="ORF">PHYSODRAFT_307762</name>
</gene>